<dbReference type="EMBL" id="JAOSID010000008">
    <property type="protein sequence ID" value="MDO8168220.1"/>
    <property type="molecule type" value="Genomic_DNA"/>
</dbReference>
<protein>
    <submittedName>
        <fullName evidence="2">SVM family protein</fullName>
    </submittedName>
</protein>
<evidence type="ECO:0000259" key="1">
    <source>
        <dbReference type="Pfam" id="PF12113"/>
    </source>
</evidence>
<feature type="domain" description="Sequence-variable mosaic (SVM) signal sequence" evidence="1">
    <location>
        <begin position="1"/>
        <end position="28"/>
    </location>
</feature>
<comment type="caution">
    <text evidence="2">The sequence shown here is derived from an EMBL/GenBank/DDBJ whole genome shotgun (WGS) entry which is preliminary data.</text>
</comment>
<evidence type="ECO:0000313" key="2">
    <source>
        <dbReference type="EMBL" id="MDO8168220.1"/>
    </source>
</evidence>
<dbReference type="Proteomes" id="UP001172036">
    <property type="component" value="Unassembled WGS sequence"/>
</dbReference>
<sequence>MFKFKKQLYLLKLFALIFLGLLICTNNNFLFAAPGIDLEARMKQLTEEQGNLLQQLSNNFNNLNLDNETRLMRMQNIVAAIDLVSEQITTINQQLILREQFQRQRTNNHSNTSNNSRRN</sequence>
<proteinExistence type="predicted"/>
<dbReference type="Pfam" id="PF12113">
    <property type="entry name" value="SVM_signal"/>
    <property type="match status" value="1"/>
</dbReference>
<gene>
    <name evidence="2" type="ORF">OC680_01875</name>
</gene>
<dbReference type="InterPro" id="IPR021970">
    <property type="entry name" value="SVM_signal"/>
</dbReference>
<name>A0ABT9DFK5_9MOLU</name>
<evidence type="ECO:0000313" key="3">
    <source>
        <dbReference type="Proteomes" id="UP001172036"/>
    </source>
</evidence>
<keyword evidence="3" id="KW-1185">Reference proteome</keyword>
<organism evidence="2 3">
    <name type="scientific">Candidatus Phytoplasma melaleucae</name>
    <dbReference type="NCBI Taxonomy" id="2982630"/>
    <lineage>
        <taxon>Bacteria</taxon>
        <taxon>Bacillati</taxon>
        <taxon>Mycoplasmatota</taxon>
        <taxon>Mollicutes</taxon>
        <taxon>Acholeplasmatales</taxon>
        <taxon>Acholeplasmataceae</taxon>
        <taxon>Candidatus Phytoplasma</taxon>
    </lineage>
</organism>
<dbReference type="RefSeq" id="WP_304515425.1">
    <property type="nucleotide sequence ID" value="NZ_JAOSID010000008.1"/>
</dbReference>
<accession>A0ABT9DFK5</accession>
<reference evidence="2 3" key="1">
    <citation type="journal article" date="2023" name="Int. J. Syst. Evol. Microbiol.">
        <title>The observation of taxonomic boundaries for the 16SrII and 16SrXXV phytoplasmas using genome-based delimitation.</title>
        <authorList>
            <person name="Rodrigues Jardim B."/>
            <person name="Tran-Nguyen L.T.T."/>
            <person name="Gambley C."/>
            <person name="Al-Sadi A.M."/>
            <person name="Al-Subhi A.M."/>
            <person name="Foissac X."/>
            <person name="Salar P."/>
            <person name="Cai H."/>
            <person name="Yang J.Y."/>
            <person name="Davis R."/>
            <person name="Jones L."/>
            <person name="Rodoni B."/>
            <person name="Constable F.E."/>
        </authorList>
    </citation>
    <scope>NUCLEOTIDE SEQUENCE [LARGE SCALE GENOMIC DNA]</scope>
    <source>
        <strain evidence="2">BAWM-155c</strain>
    </source>
</reference>